<dbReference type="PANTHER" id="PTHR20275">
    <property type="entry name" value="NAD KINASE"/>
    <property type="match status" value="1"/>
</dbReference>
<evidence type="ECO:0000313" key="9">
    <source>
        <dbReference type="EMBL" id="KAJ1964500.1"/>
    </source>
</evidence>
<dbReference type="OrthoDB" id="24581at2759"/>
<sequence length="617" mass="68602">MPTRPSKSRSNLSSVSVLADNLRSLSDNSFTSVHSPSSPERSSSVLTNAAEQSGCAVHNLLDPSKLTKSPLLAQWEGLEMSDDFSKSPVTIPASETMSSHSDNIETSTGIETKSAHSVAPRLATSTTSPSLRNTGKGNGETFPQSPAVTPGLVETAVSVRELSRRIGRAKVKWQRCKRAILITKMQDHTLVEKCREVALWLINTPRYNEKLGLTVYVDSKFAKSKRFDYEGIVKEFPHCREKLLFWTPEMCATKPAQFDFIITLGGDGTVLYTSWLFQSIVPAVVPFHMGSLGFLTCFDYPEYKSLLDEVLQKGVRVNLRMRFSCTIYRARLKDSATIIVPKDGVDTEQCGLQCPQLMANPDDPKTKPEGMPSTIIVPRSPEISCQPQLGNRHWVRSDITHGNQQVYVCDTRYHHCFQDPYLQSSDVDSDTSDIEINSQQSGVALDSERFDLEKEETFQILNEVSVDRGPSPYMSILELFADRQHLTTVQADGLTIATPTGSTAYSLAAGGSLVHPEIPAILITPNCPHTLSFRPMLLPDSTELIIMVPTGSRNTVWASFDGRHRTELCQGDHIRIVASKYPFPTICSPTNTPSTDWFQSLTRCLHWNQRSHQKPFS</sequence>
<reference evidence="9" key="1">
    <citation type="submission" date="2022-07" db="EMBL/GenBank/DDBJ databases">
        <title>Phylogenomic reconstructions and comparative analyses of Kickxellomycotina fungi.</title>
        <authorList>
            <person name="Reynolds N.K."/>
            <person name="Stajich J.E."/>
            <person name="Barry K."/>
            <person name="Grigoriev I.V."/>
            <person name="Crous P."/>
            <person name="Smith M.E."/>
        </authorList>
    </citation>
    <scope>NUCLEOTIDE SEQUENCE</scope>
    <source>
        <strain evidence="9">RSA 1196</strain>
    </source>
</reference>
<dbReference type="FunFam" id="2.60.200.30:FF:000009">
    <property type="entry name" value="Poly(P)/ATP NAD kinase"/>
    <property type="match status" value="1"/>
</dbReference>
<evidence type="ECO:0000256" key="4">
    <source>
        <dbReference type="ARBA" id="ARBA00022777"/>
    </source>
</evidence>
<dbReference type="AlphaFoldDB" id="A0A9W8AST9"/>
<keyword evidence="7" id="KW-0520">NAD</keyword>
<dbReference type="InterPro" id="IPR002504">
    <property type="entry name" value="NADK"/>
</dbReference>
<evidence type="ECO:0000256" key="5">
    <source>
        <dbReference type="ARBA" id="ARBA00022840"/>
    </source>
</evidence>
<name>A0A9W8AST9_9FUNG</name>
<comment type="caution">
    <text evidence="9">The sequence shown here is derived from an EMBL/GenBank/DDBJ whole genome shotgun (WGS) entry which is preliminary data.</text>
</comment>
<organism evidence="9 10">
    <name type="scientific">Dispira parvispora</name>
    <dbReference type="NCBI Taxonomy" id="1520584"/>
    <lineage>
        <taxon>Eukaryota</taxon>
        <taxon>Fungi</taxon>
        <taxon>Fungi incertae sedis</taxon>
        <taxon>Zoopagomycota</taxon>
        <taxon>Kickxellomycotina</taxon>
        <taxon>Dimargaritomycetes</taxon>
        <taxon>Dimargaritales</taxon>
        <taxon>Dimargaritaceae</taxon>
        <taxon>Dispira</taxon>
    </lineage>
</organism>
<dbReference type="Gene3D" id="3.40.50.10330">
    <property type="entry name" value="Probable inorganic polyphosphate/atp-NAD kinase, domain 1"/>
    <property type="match status" value="1"/>
</dbReference>
<dbReference type="GO" id="GO:0006741">
    <property type="term" value="P:NADP+ biosynthetic process"/>
    <property type="evidence" value="ECO:0007669"/>
    <property type="project" value="InterPro"/>
</dbReference>
<evidence type="ECO:0000256" key="7">
    <source>
        <dbReference type="ARBA" id="ARBA00023027"/>
    </source>
</evidence>
<dbReference type="Proteomes" id="UP001150925">
    <property type="component" value="Unassembled WGS sequence"/>
</dbReference>
<keyword evidence="6" id="KW-0521">NADP</keyword>
<dbReference type="GO" id="GO:0019674">
    <property type="term" value="P:NAD+ metabolic process"/>
    <property type="evidence" value="ECO:0007669"/>
    <property type="project" value="InterPro"/>
</dbReference>
<dbReference type="SUPFAM" id="SSF111331">
    <property type="entry name" value="NAD kinase/diacylglycerol kinase-like"/>
    <property type="match status" value="1"/>
</dbReference>
<feature type="region of interest" description="Disordered" evidence="8">
    <location>
        <begin position="27"/>
        <end position="47"/>
    </location>
</feature>
<dbReference type="InterPro" id="IPR017437">
    <property type="entry name" value="ATP-NAD_kinase_PpnK-typ_C"/>
</dbReference>
<evidence type="ECO:0000256" key="3">
    <source>
        <dbReference type="ARBA" id="ARBA00022741"/>
    </source>
</evidence>
<keyword evidence="4" id="KW-0418">Kinase</keyword>
<dbReference type="EMBL" id="JANBPY010000693">
    <property type="protein sequence ID" value="KAJ1964500.1"/>
    <property type="molecule type" value="Genomic_DNA"/>
</dbReference>
<dbReference type="InterPro" id="IPR016064">
    <property type="entry name" value="NAD/diacylglycerol_kinase_sf"/>
</dbReference>
<dbReference type="GO" id="GO:0003951">
    <property type="term" value="F:NAD+ kinase activity"/>
    <property type="evidence" value="ECO:0007669"/>
    <property type="project" value="InterPro"/>
</dbReference>
<dbReference type="PANTHER" id="PTHR20275:SF0">
    <property type="entry name" value="NAD KINASE"/>
    <property type="match status" value="1"/>
</dbReference>
<dbReference type="HAMAP" id="MF_00361">
    <property type="entry name" value="NAD_kinase"/>
    <property type="match status" value="1"/>
</dbReference>
<keyword evidence="3" id="KW-0547">Nucleotide-binding</keyword>
<evidence type="ECO:0000256" key="2">
    <source>
        <dbReference type="ARBA" id="ARBA00022679"/>
    </source>
</evidence>
<dbReference type="Gene3D" id="2.60.200.30">
    <property type="entry name" value="Probable inorganic polyphosphate/atp-NAD kinase, domain 2"/>
    <property type="match status" value="1"/>
</dbReference>
<dbReference type="Pfam" id="PF20143">
    <property type="entry name" value="NAD_kinase_C"/>
    <property type="match status" value="1"/>
</dbReference>
<dbReference type="InterPro" id="IPR017438">
    <property type="entry name" value="ATP-NAD_kinase_N"/>
</dbReference>
<feature type="compositionally biased region" description="Low complexity" evidence="8">
    <location>
        <begin position="32"/>
        <end position="45"/>
    </location>
</feature>
<protein>
    <recommendedName>
        <fullName evidence="11">NAD(+) kinase</fullName>
    </recommendedName>
</protein>
<proteinExistence type="inferred from homology"/>
<keyword evidence="5" id="KW-0067">ATP-binding</keyword>
<accession>A0A9W8AST9</accession>
<evidence type="ECO:0000256" key="1">
    <source>
        <dbReference type="ARBA" id="ARBA00010995"/>
    </source>
</evidence>
<dbReference type="GO" id="GO:0005524">
    <property type="term" value="F:ATP binding"/>
    <property type="evidence" value="ECO:0007669"/>
    <property type="project" value="UniProtKB-KW"/>
</dbReference>
<feature type="compositionally biased region" description="Polar residues" evidence="8">
    <location>
        <begin position="123"/>
        <end position="147"/>
    </location>
</feature>
<keyword evidence="10" id="KW-1185">Reference proteome</keyword>
<evidence type="ECO:0000256" key="6">
    <source>
        <dbReference type="ARBA" id="ARBA00022857"/>
    </source>
</evidence>
<evidence type="ECO:0000256" key="8">
    <source>
        <dbReference type="SAM" id="MobiDB-lite"/>
    </source>
</evidence>
<feature type="region of interest" description="Disordered" evidence="8">
    <location>
        <begin position="110"/>
        <end position="148"/>
    </location>
</feature>
<dbReference type="Pfam" id="PF01513">
    <property type="entry name" value="NAD_kinase"/>
    <property type="match status" value="1"/>
</dbReference>
<evidence type="ECO:0000313" key="10">
    <source>
        <dbReference type="Proteomes" id="UP001150925"/>
    </source>
</evidence>
<keyword evidence="2" id="KW-0808">Transferase</keyword>
<comment type="similarity">
    <text evidence="1">Belongs to the NAD kinase family.</text>
</comment>
<evidence type="ECO:0008006" key="11">
    <source>
        <dbReference type="Google" id="ProtNLM"/>
    </source>
</evidence>
<gene>
    <name evidence="9" type="ORF">IWQ62_002915</name>
</gene>